<gene>
    <name evidence="5" type="ORF">FHE65_27535</name>
    <name evidence="4" type="ORF">FHE65_30735</name>
</gene>
<dbReference type="GO" id="GO:0016740">
    <property type="term" value="F:transferase activity"/>
    <property type="evidence" value="ECO:0007669"/>
    <property type="project" value="UniProtKB-KW"/>
</dbReference>
<dbReference type="Pfam" id="PF14602">
    <property type="entry name" value="Hexapep_2"/>
    <property type="match status" value="1"/>
</dbReference>
<evidence type="ECO:0000313" key="4">
    <source>
        <dbReference type="EMBL" id="TNC31818.1"/>
    </source>
</evidence>
<evidence type="ECO:0000256" key="3">
    <source>
        <dbReference type="SAM" id="MobiDB-lite"/>
    </source>
</evidence>
<dbReference type="InterPro" id="IPR018357">
    <property type="entry name" value="Hexapep_transf_CS"/>
</dbReference>
<reference evidence="5 6" key="1">
    <citation type="submission" date="2019-05" db="EMBL/GenBank/DDBJ databases">
        <title>Mumia sp. nov., isolated from the intestinal contents of plateau pika (Ochotona curzoniae) in the Qinghai-Tibet plateau of China.</title>
        <authorList>
            <person name="Tian Z."/>
        </authorList>
    </citation>
    <scope>NUCLEOTIDE SEQUENCE [LARGE SCALE GENOMIC DNA]</scope>
    <source>
        <strain evidence="6">527</strain>
        <strain evidence="5">Z527</strain>
    </source>
</reference>
<dbReference type="Proteomes" id="UP000306740">
    <property type="component" value="Unassembled WGS sequence"/>
</dbReference>
<comment type="caution">
    <text evidence="5">The sequence shown here is derived from an EMBL/GenBank/DDBJ whole genome shotgun (WGS) entry which is preliminary data.</text>
</comment>
<dbReference type="PANTHER" id="PTHR43300">
    <property type="entry name" value="ACETYLTRANSFERASE"/>
    <property type="match status" value="1"/>
</dbReference>
<dbReference type="SUPFAM" id="SSF51161">
    <property type="entry name" value="Trimeric LpxA-like enzymes"/>
    <property type="match status" value="1"/>
</dbReference>
<accession>A0A5C4MDB4</accession>
<dbReference type="InterPro" id="IPR050179">
    <property type="entry name" value="Trans_hexapeptide_repeat"/>
</dbReference>
<keyword evidence="2" id="KW-0677">Repeat</keyword>
<dbReference type="InterPro" id="IPR011004">
    <property type="entry name" value="Trimer_LpxA-like_sf"/>
</dbReference>
<dbReference type="RefSeq" id="WP_139107012.1">
    <property type="nucleotide sequence ID" value="NZ_VDFR01000153.1"/>
</dbReference>
<evidence type="ECO:0000313" key="6">
    <source>
        <dbReference type="Proteomes" id="UP000306740"/>
    </source>
</evidence>
<dbReference type="Gene3D" id="2.160.10.10">
    <property type="entry name" value="Hexapeptide repeat proteins"/>
    <property type="match status" value="1"/>
</dbReference>
<evidence type="ECO:0000256" key="1">
    <source>
        <dbReference type="ARBA" id="ARBA00022679"/>
    </source>
</evidence>
<feature type="compositionally biased region" description="Pro residues" evidence="3">
    <location>
        <begin position="11"/>
        <end position="25"/>
    </location>
</feature>
<dbReference type="InterPro" id="IPR001451">
    <property type="entry name" value="Hexapep"/>
</dbReference>
<keyword evidence="1 5" id="KW-0808">Transferase</keyword>
<feature type="region of interest" description="Disordered" evidence="3">
    <location>
        <begin position="1"/>
        <end position="44"/>
    </location>
</feature>
<evidence type="ECO:0000256" key="2">
    <source>
        <dbReference type="ARBA" id="ARBA00022737"/>
    </source>
</evidence>
<sequence>MRSPFRRHPDPPPPAVALEPPPTPAAAPTTATDSTDSPDPEPPAREVLGVDGLERLPAVSAGNLRCEAPVQIAGRIRVTSPVTVGAYTYLTSGLIKTSGSIGRYCSIGPDVAIGHPEHPIEWLSTSPFQYNPRRFGWHPTASDFPPTSTVETDGNAWRGGPFAIGHDVWIGVNVTVLRGVTIGHGAIVAAGAVVTKDVAPYTIVGGVPARPIRQRFDDATVERLLASQWWELTPNQMRDVPVTDVHAALDALEELRASGATAYESEQVNV</sequence>
<proteinExistence type="predicted"/>
<organism evidence="5 6">
    <name type="scientific">Mumia zhuanghuii</name>
    <dbReference type="NCBI Taxonomy" id="2585211"/>
    <lineage>
        <taxon>Bacteria</taxon>
        <taxon>Bacillati</taxon>
        <taxon>Actinomycetota</taxon>
        <taxon>Actinomycetes</taxon>
        <taxon>Propionibacteriales</taxon>
        <taxon>Nocardioidaceae</taxon>
        <taxon>Mumia</taxon>
    </lineage>
</organism>
<dbReference type="EMBL" id="VDFR01000199">
    <property type="protein sequence ID" value="TNC31818.1"/>
    <property type="molecule type" value="Genomic_DNA"/>
</dbReference>
<dbReference type="EMBL" id="VDFR01000153">
    <property type="protein sequence ID" value="TNC34673.1"/>
    <property type="molecule type" value="Genomic_DNA"/>
</dbReference>
<dbReference type="CDD" id="cd03349">
    <property type="entry name" value="LbH_XAT"/>
    <property type="match status" value="1"/>
</dbReference>
<feature type="compositionally biased region" description="Low complexity" evidence="3">
    <location>
        <begin position="26"/>
        <end position="37"/>
    </location>
</feature>
<dbReference type="PROSITE" id="PS00101">
    <property type="entry name" value="HEXAPEP_TRANSFERASES"/>
    <property type="match status" value="1"/>
</dbReference>
<protein>
    <submittedName>
        <fullName evidence="5">CatB-related O-acetyltransferase</fullName>
    </submittedName>
</protein>
<dbReference type="OrthoDB" id="2643438at2"/>
<dbReference type="PANTHER" id="PTHR43300:SF11">
    <property type="entry name" value="ACETYLTRANSFERASE RV3034C-RELATED"/>
    <property type="match status" value="1"/>
</dbReference>
<name>A0A5C4MDB4_9ACTN</name>
<evidence type="ECO:0000313" key="5">
    <source>
        <dbReference type="EMBL" id="TNC34673.1"/>
    </source>
</evidence>
<dbReference type="AlphaFoldDB" id="A0A5C4MDB4"/>